<dbReference type="EMBL" id="LZKQ01000209">
    <property type="protein sequence ID" value="OBI80726.1"/>
    <property type="molecule type" value="Genomic_DNA"/>
</dbReference>
<evidence type="ECO:0000313" key="3">
    <source>
        <dbReference type="Proteomes" id="UP000093795"/>
    </source>
</evidence>
<reference evidence="2 3" key="1">
    <citation type="submission" date="2016-06" db="EMBL/GenBank/DDBJ databases">
        <authorList>
            <person name="Kjaerup R.B."/>
            <person name="Dalgaard T.S."/>
            <person name="Juul-Madsen H.R."/>
        </authorList>
    </citation>
    <scope>NUCLEOTIDE SEQUENCE [LARGE SCALE GENOMIC DNA]</scope>
    <source>
        <strain evidence="2 3">1081914.2</strain>
    </source>
</reference>
<protein>
    <submittedName>
        <fullName evidence="2">Uncharacterized protein</fullName>
    </submittedName>
</protein>
<dbReference type="Pfam" id="PF01177">
    <property type="entry name" value="Asp_Glu_race"/>
    <property type="match status" value="1"/>
</dbReference>
<dbReference type="InterPro" id="IPR015942">
    <property type="entry name" value="Asp/Glu/hydantoin_racemase"/>
</dbReference>
<evidence type="ECO:0000313" key="2">
    <source>
        <dbReference type="EMBL" id="OBI80726.1"/>
    </source>
</evidence>
<dbReference type="PANTHER" id="PTHR21198">
    <property type="entry name" value="GLUTAMATE RACEMASE"/>
    <property type="match status" value="1"/>
</dbReference>
<name>A0A1A3C4P4_MYCAS</name>
<dbReference type="GO" id="GO:0047661">
    <property type="term" value="F:amino-acid racemase activity"/>
    <property type="evidence" value="ECO:0007669"/>
    <property type="project" value="InterPro"/>
</dbReference>
<dbReference type="PANTHER" id="PTHR21198:SF3">
    <property type="entry name" value="GLUTAMATE RACEMASE"/>
    <property type="match status" value="1"/>
</dbReference>
<dbReference type="AlphaFoldDB" id="A0A1A3C4P4"/>
<dbReference type="eggNOG" id="COG0796">
    <property type="taxonomic scope" value="Bacteria"/>
</dbReference>
<sequence length="270" mass="28552">MATSTDARLGIIDWGIGGVGLVNALDRLAPGLPVLYWSDTAATPYGRMSANQLTDRLMTVITHLAERGATEVVLACNAASTVVTRLGAAPVPVEGIIAHGLASVPEDLSLVGVVGGLRTIDAGLYRRGLARPGRGVLSRVAQPLSAHIEAGRAGSRRFRADLADIVAPLHEVEALVLACTHYPAARQWFAEALPNALLIDPAEHLAAAIAYRYPEARTADRAERVYLTTGNPAAMRHGAARAWGAMLTATAVRRVEPRAGYRVVQLRHAG</sequence>
<gene>
    <name evidence="2" type="ORF">A9X01_24420</name>
</gene>
<evidence type="ECO:0000256" key="1">
    <source>
        <dbReference type="ARBA" id="ARBA00023235"/>
    </source>
</evidence>
<organism evidence="2 3">
    <name type="scientific">Mycobacterium asiaticum</name>
    <dbReference type="NCBI Taxonomy" id="1790"/>
    <lineage>
        <taxon>Bacteria</taxon>
        <taxon>Bacillati</taxon>
        <taxon>Actinomycetota</taxon>
        <taxon>Actinomycetes</taxon>
        <taxon>Mycobacteriales</taxon>
        <taxon>Mycobacteriaceae</taxon>
        <taxon>Mycobacterium</taxon>
    </lineage>
</organism>
<comment type="caution">
    <text evidence="2">The sequence shown here is derived from an EMBL/GenBank/DDBJ whole genome shotgun (WGS) entry which is preliminary data.</text>
</comment>
<dbReference type="Proteomes" id="UP000093795">
    <property type="component" value="Unassembled WGS sequence"/>
</dbReference>
<dbReference type="RefSeq" id="WP_065121927.1">
    <property type="nucleotide sequence ID" value="NZ_LZKQ01000209.1"/>
</dbReference>
<accession>A0A1A3C4P4</accession>
<keyword evidence="1" id="KW-0413">Isomerase</keyword>
<proteinExistence type="predicted"/>
<dbReference type="STRING" id="1790.A5645_12935"/>
<dbReference type="OrthoDB" id="4704971at2"/>
<dbReference type="SUPFAM" id="SSF53681">
    <property type="entry name" value="Aspartate/glutamate racemase"/>
    <property type="match status" value="2"/>
</dbReference>
<dbReference type="Gene3D" id="3.40.50.1860">
    <property type="match status" value="2"/>
</dbReference>
<dbReference type="InterPro" id="IPR001920">
    <property type="entry name" value="Asp/Glu_race"/>
</dbReference>